<comment type="caution">
    <text evidence="9">The sequence shown here is derived from an EMBL/GenBank/DDBJ whole genome shotgun (WGS) entry which is preliminary data.</text>
</comment>
<keyword evidence="3" id="KW-0808">Transferase</keyword>
<evidence type="ECO:0000256" key="7">
    <source>
        <dbReference type="ARBA" id="ARBA00043987"/>
    </source>
</evidence>
<feature type="transmembrane region" description="Helical" evidence="8">
    <location>
        <begin position="475"/>
        <end position="498"/>
    </location>
</feature>
<feature type="transmembrane region" description="Helical" evidence="8">
    <location>
        <begin position="51"/>
        <end position="78"/>
    </location>
</feature>
<comment type="subcellular location">
    <subcellularLocation>
        <location evidence="1">Membrane</location>
        <topology evidence="1">Multi-pass membrane protein</topology>
    </subcellularLocation>
</comment>
<feature type="transmembrane region" description="Helical" evidence="8">
    <location>
        <begin position="350"/>
        <end position="370"/>
    </location>
</feature>
<evidence type="ECO:0000313" key="10">
    <source>
        <dbReference type="Proteomes" id="UP001165584"/>
    </source>
</evidence>
<keyword evidence="5 8" id="KW-1133">Transmembrane helix</keyword>
<evidence type="ECO:0000256" key="3">
    <source>
        <dbReference type="ARBA" id="ARBA00022679"/>
    </source>
</evidence>
<dbReference type="InterPro" id="IPR049829">
    <property type="entry name" value="MptA/B-like"/>
</dbReference>
<accession>A0ABT2GM71</accession>
<dbReference type="RefSeq" id="WP_259505483.1">
    <property type="nucleotide sequence ID" value="NZ_JANLCM010000001.1"/>
</dbReference>
<evidence type="ECO:0000256" key="2">
    <source>
        <dbReference type="ARBA" id="ARBA00022676"/>
    </source>
</evidence>
<evidence type="ECO:0000256" key="6">
    <source>
        <dbReference type="ARBA" id="ARBA00023136"/>
    </source>
</evidence>
<feature type="transmembrane region" description="Helical" evidence="8">
    <location>
        <begin position="313"/>
        <end position="338"/>
    </location>
</feature>
<reference evidence="9" key="1">
    <citation type="submission" date="2022-08" db="EMBL/GenBank/DDBJ databases">
        <authorList>
            <person name="Deng Y."/>
            <person name="Han X.-F."/>
            <person name="Zhang Y.-Q."/>
        </authorList>
    </citation>
    <scope>NUCLEOTIDE SEQUENCE</scope>
    <source>
        <strain evidence="9">CPCC 205763</strain>
    </source>
</reference>
<dbReference type="Pfam" id="PF26314">
    <property type="entry name" value="MptA_B_family"/>
    <property type="match status" value="1"/>
</dbReference>
<comment type="similarity">
    <text evidence="7">Belongs to the MptA/B family.</text>
</comment>
<feature type="transmembrane region" description="Helical" evidence="8">
    <location>
        <begin position="403"/>
        <end position="425"/>
    </location>
</feature>
<keyword evidence="4 8" id="KW-0812">Transmembrane</keyword>
<feature type="transmembrane region" description="Helical" evidence="8">
    <location>
        <begin position="230"/>
        <end position="248"/>
    </location>
</feature>
<gene>
    <name evidence="9" type="primary">mptB</name>
    <name evidence="9" type="ORF">N1027_04155</name>
</gene>
<evidence type="ECO:0000256" key="8">
    <source>
        <dbReference type="SAM" id="Phobius"/>
    </source>
</evidence>
<feature type="transmembrane region" description="Helical" evidence="8">
    <location>
        <begin position="276"/>
        <end position="301"/>
    </location>
</feature>
<evidence type="ECO:0000313" key="9">
    <source>
        <dbReference type="EMBL" id="MCS5717326.1"/>
    </source>
</evidence>
<dbReference type="EMBL" id="JANLCM010000001">
    <property type="protein sequence ID" value="MCS5717326.1"/>
    <property type="molecule type" value="Genomic_DNA"/>
</dbReference>
<proteinExistence type="inferred from homology"/>
<protein>
    <submittedName>
        <fullName evidence="9">Polyprenol phosphomannose-dependent alpha 1,6 mannosyltransferase MptB</fullName>
    </submittedName>
</protein>
<dbReference type="GO" id="GO:0016757">
    <property type="term" value="F:glycosyltransferase activity"/>
    <property type="evidence" value="ECO:0007669"/>
    <property type="project" value="UniProtKB-KW"/>
</dbReference>
<keyword evidence="6 8" id="KW-0472">Membrane</keyword>
<feature type="transmembrane region" description="Helical" evidence="8">
    <location>
        <begin position="377"/>
        <end position="397"/>
    </location>
</feature>
<feature type="transmembrane region" description="Helical" evidence="8">
    <location>
        <begin position="110"/>
        <end position="128"/>
    </location>
</feature>
<feature type="transmembrane region" description="Helical" evidence="8">
    <location>
        <begin position="197"/>
        <end position="218"/>
    </location>
</feature>
<evidence type="ECO:0000256" key="1">
    <source>
        <dbReference type="ARBA" id="ARBA00004141"/>
    </source>
</evidence>
<name>A0ABT2GM71_9MICO</name>
<organism evidence="9 10">
    <name type="scientific">Herbiconiux aconitum</name>
    <dbReference type="NCBI Taxonomy" id="2970913"/>
    <lineage>
        <taxon>Bacteria</taxon>
        <taxon>Bacillati</taxon>
        <taxon>Actinomycetota</taxon>
        <taxon>Actinomycetes</taxon>
        <taxon>Micrococcales</taxon>
        <taxon>Microbacteriaceae</taxon>
        <taxon>Herbiconiux</taxon>
    </lineage>
</organism>
<feature type="transmembrane region" description="Helical" evidence="8">
    <location>
        <begin position="446"/>
        <end position="463"/>
    </location>
</feature>
<evidence type="ECO:0000256" key="5">
    <source>
        <dbReference type="ARBA" id="ARBA00022989"/>
    </source>
</evidence>
<keyword evidence="2 9" id="KW-0328">Glycosyltransferase</keyword>
<dbReference type="NCBIfam" id="NF038066">
    <property type="entry name" value="MptB"/>
    <property type="match status" value="1"/>
</dbReference>
<evidence type="ECO:0000256" key="4">
    <source>
        <dbReference type="ARBA" id="ARBA00022692"/>
    </source>
</evidence>
<feature type="transmembrane region" description="Helical" evidence="8">
    <location>
        <begin position="12"/>
        <end position="31"/>
    </location>
</feature>
<sequence>MHVLSPRVRLLLGVIGSVSIAIGSLGVGWLGPASVLRSWAVFELLRNSRGAATLSGLLVVVGALLLLAAWVSLGVSLLERRSSRGSTLPASAEAPRESDASRTSMQVREVAIAATAWSIPLLFTLPLFSRDMFAYVGQGRLMAAGLNPYTTGMADLPGWFGLGVDPLWADTQTPYGPVFVWLEKIVVMSTDALPPEVAIGAFRFLAVVGLAMLAFYAWRIARLRGLNQAGVLWIVAASPLVLMNFVVAGHNDSLMLGFIVAGVYYALKDRPLLGTVFVALAIGVKPIALIALPIIGLIWAGSNVGWAAIIRRWSAVAAVGIGGVVLLGWGIGVGVGWIGALATPVTISSWYAPANILGISIGGLANGLGLSGDAAQVAVKMVLLAAGCAAAVYLLVTKRRADPLWLLGSCFAVIVIASPVIHPWYGLWMLTLLALIGVDRLWRIRTVLYATAFFMLIGLAEPMDLIPRLEPDTMIPVAVIGTAIIGVAAVLISAEMVTRRTVAVRGLRVPSISN</sequence>
<keyword evidence="10" id="KW-1185">Reference proteome</keyword>
<dbReference type="Proteomes" id="UP001165584">
    <property type="component" value="Unassembled WGS sequence"/>
</dbReference>